<sequence length="131" mass="14198">MIVLKKTLNNRGRYARLGSTGKFYCGGTLDGSQCSCCNGKCGPTSGCNCSSCMLLDVQKQVLPRGWLVNNEGAPARCSPSIPTTFYCGRKVIPDDDTSDGYCGSTDGPQCTACQTLNQQRRGRYKHIWIGQ</sequence>
<evidence type="ECO:0000313" key="1">
    <source>
        <dbReference type="EMBL" id="CAF0926425.1"/>
    </source>
</evidence>
<name>A0A814BEC8_9BILA</name>
<reference evidence="1" key="1">
    <citation type="submission" date="2021-02" db="EMBL/GenBank/DDBJ databases">
        <authorList>
            <person name="Nowell W R."/>
        </authorList>
    </citation>
    <scope>NUCLEOTIDE SEQUENCE</scope>
</reference>
<dbReference type="EMBL" id="CAJNOU010000234">
    <property type="protein sequence ID" value="CAF0926425.1"/>
    <property type="molecule type" value="Genomic_DNA"/>
</dbReference>
<dbReference type="AlphaFoldDB" id="A0A814BEC8"/>
<dbReference type="Proteomes" id="UP000663889">
    <property type="component" value="Unassembled WGS sequence"/>
</dbReference>
<organism evidence="1 2">
    <name type="scientific">Rotaria sordida</name>
    <dbReference type="NCBI Taxonomy" id="392033"/>
    <lineage>
        <taxon>Eukaryota</taxon>
        <taxon>Metazoa</taxon>
        <taxon>Spiralia</taxon>
        <taxon>Gnathifera</taxon>
        <taxon>Rotifera</taxon>
        <taxon>Eurotatoria</taxon>
        <taxon>Bdelloidea</taxon>
        <taxon>Philodinida</taxon>
        <taxon>Philodinidae</taxon>
        <taxon>Rotaria</taxon>
    </lineage>
</organism>
<accession>A0A814BEC8</accession>
<proteinExistence type="predicted"/>
<comment type="caution">
    <text evidence="1">The sequence shown here is derived from an EMBL/GenBank/DDBJ whole genome shotgun (WGS) entry which is preliminary data.</text>
</comment>
<evidence type="ECO:0000313" key="2">
    <source>
        <dbReference type="Proteomes" id="UP000663889"/>
    </source>
</evidence>
<gene>
    <name evidence="1" type="ORF">SEV965_LOCUS6932</name>
</gene>
<protein>
    <submittedName>
        <fullName evidence="1">Uncharacterized protein</fullName>
    </submittedName>
</protein>